<dbReference type="VEuPathDB" id="GiardiaDB:SS50377_23316"/>
<evidence type="ECO:0000256" key="1">
    <source>
        <dbReference type="SAM" id="MobiDB-lite"/>
    </source>
</evidence>
<evidence type="ECO:0000313" key="3">
    <source>
        <dbReference type="EMBL" id="KAH0575676.1"/>
    </source>
</evidence>
<gene>
    <name evidence="2" type="ORF">SS50377_12696</name>
    <name evidence="3" type="ORF">SS50377_23316</name>
</gene>
<evidence type="ECO:0000313" key="4">
    <source>
        <dbReference type="Proteomes" id="UP000018208"/>
    </source>
</evidence>
<dbReference type="EMBL" id="AUWU02000003">
    <property type="protein sequence ID" value="KAH0575676.1"/>
    <property type="molecule type" value="Genomic_DNA"/>
</dbReference>
<organism evidence="2">
    <name type="scientific">Spironucleus salmonicida</name>
    <dbReference type="NCBI Taxonomy" id="348837"/>
    <lineage>
        <taxon>Eukaryota</taxon>
        <taxon>Metamonada</taxon>
        <taxon>Diplomonadida</taxon>
        <taxon>Hexamitidae</taxon>
        <taxon>Hexamitinae</taxon>
        <taxon>Spironucleus</taxon>
    </lineage>
</organism>
<reference evidence="3" key="2">
    <citation type="submission" date="2020-12" db="EMBL/GenBank/DDBJ databases">
        <title>New Spironucleus salmonicida genome in near-complete chromosomes.</title>
        <authorList>
            <person name="Xu F."/>
            <person name="Kurt Z."/>
            <person name="Jimenez-Gonzalez A."/>
            <person name="Astvaldsson A."/>
            <person name="Andersson J.O."/>
            <person name="Svard S.G."/>
        </authorList>
    </citation>
    <scope>NUCLEOTIDE SEQUENCE</scope>
    <source>
        <strain evidence="3">ATCC 50377</strain>
    </source>
</reference>
<dbReference type="OrthoDB" id="7608935at2759"/>
<dbReference type="EMBL" id="KI546046">
    <property type="protein sequence ID" value="EST47185.1"/>
    <property type="molecule type" value="Genomic_DNA"/>
</dbReference>
<accession>V6LRJ9</accession>
<evidence type="ECO:0000313" key="2">
    <source>
        <dbReference type="EMBL" id="EST47185.1"/>
    </source>
</evidence>
<protein>
    <submittedName>
        <fullName evidence="2">Uncharacterized protein</fullName>
    </submittedName>
</protein>
<proteinExistence type="predicted"/>
<keyword evidence="4" id="KW-1185">Reference proteome</keyword>
<reference evidence="2 3" key="1">
    <citation type="journal article" date="2014" name="PLoS Genet.">
        <title>The Genome of Spironucleus salmonicida Highlights a Fish Pathogen Adapted to Fluctuating Environments.</title>
        <authorList>
            <person name="Xu F."/>
            <person name="Jerlstrom-Hultqvist J."/>
            <person name="Einarsson E."/>
            <person name="Astvaldsson A."/>
            <person name="Svard S.G."/>
            <person name="Andersson J.O."/>
        </authorList>
    </citation>
    <scope>NUCLEOTIDE SEQUENCE</scope>
    <source>
        <strain evidence="3">ATCC 50377</strain>
    </source>
</reference>
<name>V6LRJ9_9EUKA</name>
<dbReference type="Proteomes" id="UP000018208">
    <property type="component" value="Unassembled WGS sequence"/>
</dbReference>
<feature type="region of interest" description="Disordered" evidence="1">
    <location>
        <begin position="204"/>
        <end position="231"/>
    </location>
</feature>
<sequence>MSFSEDEILVPQVVPYMSETDDLPIQKQFYAHKTRYFDLCRLCNGNHSEQRCPLRSALKCYLCGEAHPIHKCSLNQQCPICLQNKKKCHCGFPKQISSLRTFVPRCWKCDGGHPAILCPYQGVSLCCSCGGRHDLKDCKKRDIIGYVELKQNEIRLLSNQYNMKRGGGGNFDNSFTRGNTRFQEPPQKYILQKDATSNFQQYVQSQKSNKQTGGQHQVKISQNQYQKRVQK</sequence>
<dbReference type="AlphaFoldDB" id="V6LRJ9"/>